<organism evidence="1 2">
    <name type="scientific">Morchella conica CCBAS932</name>
    <dbReference type="NCBI Taxonomy" id="1392247"/>
    <lineage>
        <taxon>Eukaryota</taxon>
        <taxon>Fungi</taxon>
        <taxon>Dikarya</taxon>
        <taxon>Ascomycota</taxon>
        <taxon>Pezizomycotina</taxon>
        <taxon>Pezizomycetes</taxon>
        <taxon>Pezizales</taxon>
        <taxon>Morchellaceae</taxon>
        <taxon>Morchella</taxon>
    </lineage>
</organism>
<gene>
    <name evidence="1" type="ORF">P167DRAFT_548458</name>
</gene>
<protein>
    <submittedName>
        <fullName evidence="1">Uncharacterized protein</fullName>
    </submittedName>
</protein>
<reference evidence="1 2" key="1">
    <citation type="journal article" date="2018" name="Nat. Ecol. Evol.">
        <title>Pezizomycetes genomes reveal the molecular basis of ectomycorrhizal truffle lifestyle.</title>
        <authorList>
            <person name="Murat C."/>
            <person name="Payen T."/>
            <person name="Noel B."/>
            <person name="Kuo A."/>
            <person name="Morin E."/>
            <person name="Chen J."/>
            <person name="Kohler A."/>
            <person name="Krizsan K."/>
            <person name="Balestrini R."/>
            <person name="Da Silva C."/>
            <person name="Montanini B."/>
            <person name="Hainaut M."/>
            <person name="Levati E."/>
            <person name="Barry K.W."/>
            <person name="Belfiori B."/>
            <person name="Cichocki N."/>
            <person name="Clum A."/>
            <person name="Dockter R.B."/>
            <person name="Fauchery L."/>
            <person name="Guy J."/>
            <person name="Iotti M."/>
            <person name="Le Tacon F."/>
            <person name="Lindquist E.A."/>
            <person name="Lipzen A."/>
            <person name="Malagnac F."/>
            <person name="Mello A."/>
            <person name="Molinier V."/>
            <person name="Miyauchi S."/>
            <person name="Poulain J."/>
            <person name="Riccioni C."/>
            <person name="Rubini A."/>
            <person name="Sitrit Y."/>
            <person name="Splivallo R."/>
            <person name="Traeger S."/>
            <person name="Wang M."/>
            <person name="Zifcakova L."/>
            <person name="Wipf D."/>
            <person name="Zambonelli A."/>
            <person name="Paolocci F."/>
            <person name="Nowrousian M."/>
            <person name="Ottonello S."/>
            <person name="Baldrian P."/>
            <person name="Spatafora J.W."/>
            <person name="Henrissat B."/>
            <person name="Nagy L.G."/>
            <person name="Aury J.M."/>
            <person name="Wincker P."/>
            <person name="Grigoriev I.V."/>
            <person name="Bonfante P."/>
            <person name="Martin F.M."/>
        </authorList>
    </citation>
    <scope>NUCLEOTIDE SEQUENCE [LARGE SCALE GENOMIC DNA]</scope>
    <source>
        <strain evidence="1 2">CCBAS932</strain>
    </source>
</reference>
<sequence>MVNAHVDVDVGSSPTCLLSRPQRTLASRTHPSRICTARLAAHQLGPTSRLYLYAPLPRHPSILPPLFSPSLTDAFFIHSFIFDHFSTALPTITIATTITTTTTTTNNNQQSQSQWRWTEIGGGEVDGNEEFLSLSISIFLALSLQHLSLLYPSMLFTTTIPSVVCFDTRLLPSAHSFVVVV</sequence>
<name>A0A3N4KIC7_9PEZI</name>
<evidence type="ECO:0000313" key="2">
    <source>
        <dbReference type="Proteomes" id="UP000277580"/>
    </source>
</evidence>
<accession>A0A3N4KIC7</accession>
<dbReference type="InParanoid" id="A0A3N4KIC7"/>
<dbReference type="Proteomes" id="UP000277580">
    <property type="component" value="Unassembled WGS sequence"/>
</dbReference>
<dbReference type="EMBL" id="ML119156">
    <property type="protein sequence ID" value="RPB09062.1"/>
    <property type="molecule type" value="Genomic_DNA"/>
</dbReference>
<proteinExistence type="predicted"/>
<keyword evidence="2" id="KW-1185">Reference proteome</keyword>
<evidence type="ECO:0000313" key="1">
    <source>
        <dbReference type="EMBL" id="RPB09062.1"/>
    </source>
</evidence>
<dbReference type="AlphaFoldDB" id="A0A3N4KIC7"/>